<feature type="domain" description="G-protein coupled receptors family 2 profile 2" evidence="10">
    <location>
        <begin position="479"/>
        <end position="727"/>
    </location>
</feature>
<gene>
    <name evidence="11" type="ORF">PMEA_00029869</name>
</gene>
<evidence type="ECO:0000256" key="2">
    <source>
        <dbReference type="ARBA" id="ARBA00007343"/>
    </source>
</evidence>
<evidence type="ECO:0000313" key="11">
    <source>
        <dbReference type="EMBL" id="CAH3157156.1"/>
    </source>
</evidence>
<dbReference type="GO" id="GO:0004930">
    <property type="term" value="F:G protein-coupled receptor activity"/>
    <property type="evidence" value="ECO:0007669"/>
    <property type="project" value="InterPro"/>
</dbReference>
<feature type="transmembrane region" description="Helical" evidence="8">
    <location>
        <begin position="671"/>
        <end position="692"/>
    </location>
</feature>
<dbReference type="PANTHER" id="PTHR12011">
    <property type="entry name" value="ADHESION G-PROTEIN COUPLED RECEPTOR"/>
    <property type="match status" value="1"/>
</dbReference>
<dbReference type="InterPro" id="IPR000832">
    <property type="entry name" value="GPCR_2_secretin-like"/>
</dbReference>
<keyword evidence="7" id="KW-0325">Glycoprotein</keyword>
<feature type="transmembrane region" description="Helical" evidence="8">
    <location>
        <begin position="516"/>
        <end position="538"/>
    </location>
</feature>
<keyword evidence="6" id="KW-1015">Disulfide bond</keyword>
<evidence type="ECO:0000313" key="12">
    <source>
        <dbReference type="Proteomes" id="UP001159428"/>
    </source>
</evidence>
<evidence type="ECO:0000256" key="3">
    <source>
        <dbReference type="ARBA" id="ARBA00022692"/>
    </source>
</evidence>
<evidence type="ECO:0000259" key="10">
    <source>
        <dbReference type="PROSITE" id="PS50261"/>
    </source>
</evidence>
<feature type="domain" description="GAIN-B" evidence="9">
    <location>
        <begin position="318"/>
        <end position="469"/>
    </location>
</feature>
<protein>
    <recommendedName>
        <fullName evidence="13">G-protein coupled receptor</fullName>
    </recommendedName>
</protein>
<feature type="transmembrane region" description="Helical" evidence="8">
    <location>
        <begin position="629"/>
        <end position="651"/>
    </location>
</feature>
<evidence type="ECO:0000256" key="5">
    <source>
        <dbReference type="ARBA" id="ARBA00023136"/>
    </source>
</evidence>
<dbReference type="InterPro" id="IPR046338">
    <property type="entry name" value="GAIN_dom_sf"/>
</dbReference>
<accession>A0AAU9XTD6</accession>
<evidence type="ECO:0000256" key="8">
    <source>
        <dbReference type="SAM" id="Phobius"/>
    </source>
</evidence>
<dbReference type="SMART" id="SM00303">
    <property type="entry name" value="GPS"/>
    <property type="match status" value="1"/>
</dbReference>
<keyword evidence="4 8" id="KW-1133">Transmembrane helix</keyword>
<keyword evidence="5 8" id="KW-0472">Membrane</keyword>
<reference evidence="11 12" key="1">
    <citation type="submission" date="2022-05" db="EMBL/GenBank/DDBJ databases">
        <authorList>
            <consortium name="Genoscope - CEA"/>
            <person name="William W."/>
        </authorList>
    </citation>
    <scope>NUCLEOTIDE SEQUENCE [LARGE SCALE GENOMIC DNA]</scope>
</reference>
<dbReference type="Pfam" id="PF00002">
    <property type="entry name" value="7tm_2"/>
    <property type="match status" value="1"/>
</dbReference>
<evidence type="ECO:0000256" key="4">
    <source>
        <dbReference type="ARBA" id="ARBA00022989"/>
    </source>
</evidence>
<evidence type="ECO:0000256" key="6">
    <source>
        <dbReference type="ARBA" id="ARBA00023157"/>
    </source>
</evidence>
<feature type="transmembrane region" description="Helical" evidence="8">
    <location>
        <begin position="550"/>
        <end position="571"/>
    </location>
</feature>
<dbReference type="FunFam" id="1.20.1070.10:FF:000058">
    <property type="entry name" value="Adhesion G protein-coupled receptor F5"/>
    <property type="match status" value="1"/>
</dbReference>
<feature type="non-terminal residue" evidence="11">
    <location>
        <position position="1"/>
    </location>
</feature>
<dbReference type="Gene3D" id="2.60.220.50">
    <property type="match status" value="1"/>
</dbReference>
<proteinExistence type="inferred from homology"/>
<dbReference type="PROSITE" id="PS50221">
    <property type="entry name" value="GAIN_B"/>
    <property type="match status" value="1"/>
</dbReference>
<dbReference type="InterPro" id="IPR057244">
    <property type="entry name" value="GAIN_B"/>
</dbReference>
<organism evidence="11 12">
    <name type="scientific">Pocillopora meandrina</name>
    <dbReference type="NCBI Taxonomy" id="46732"/>
    <lineage>
        <taxon>Eukaryota</taxon>
        <taxon>Metazoa</taxon>
        <taxon>Cnidaria</taxon>
        <taxon>Anthozoa</taxon>
        <taxon>Hexacorallia</taxon>
        <taxon>Scleractinia</taxon>
        <taxon>Astrocoeniina</taxon>
        <taxon>Pocilloporidae</taxon>
        <taxon>Pocillopora</taxon>
    </lineage>
</organism>
<feature type="transmembrane region" description="Helical" evidence="8">
    <location>
        <begin position="481"/>
        <end position="504"/>
    </location>
</feature>
<dbReference type="GO" id="GO:0007166">
    <property type="term" value="P:cell surface receptor signaling pathway"/>
    <property type="evidence" value="ECO:0007669"/>
    <property type="project" value="InterPro"/>
</dbReference>
<dbReference type="InterPro" id="IPR017981">
    <property type="entry name" value="GPCR_2-like_7TM"/>
</dbReference>
<dbReference type="EMBL" id="CALNXJ010000063">
    <property type="protein sequence ID" value="CAH3157156.1"/>
    <property type="molecule type" value="Genomic_DNA"/>
</dbReference>
<name>A0AAU9XTD6_9CNID</name>
<keyword evidence="3 8" id="KW-0812">Transmembrane</keyword>
<keyword evidence="12" id="KW-1185">Reference proteome</keyword>
<evidence type="ECO:0008006" key="13">
    <source>
        <dbReference type="Google" id="ProtNLM"/>
    </source>
</evidence>
<dbReference type="PANTHER" id="PTHR12011:SF347">
    <property type="entry name" value="FI21270P1-RELATED"/>
    <property type="match status" value="1"/>
</dbReference>
<dbReference type="Proteomes" id="UP001159428">
    <property type="component" value="Unassembled WGS sequence"/>
</dbReference>
<dbReference type="AlphaFoldDB" id="A0AAU9XTD6"/>
<feature type="transmembrane region" description="Helical" evidence="8">
    <location>
        <begin position="698"/>
        <end position="725"/>
    </location>
</feature>
<dbReference type="PRINTS" id="PR00249">
    <property type="entry name" value="GPCRSECRETIN"/>
</dbReference>
<dbReference type="InterPro" id="IPR000203">
    <property type="entry name" value="GPS"/>
</dbReference>
<feature type="non-terminal residue" evidence="11">
    <location>
        <position position="773"/>
    </location>
</feature>
<evidence type="ECO:0000259" key="9">
    <source>
        <dbReference type="PROSITE" id="PS50221"/>
    </source>
</evidence>
<dbReference type="Gene3D" id="1.20.1070.10">
    <property type="entry name" value="Rhodopsin 7-helix transmembrane proteins"/>
    <property type="match status" value="1"/>
</dbReference>
<dbReference type="GO" id="GO:0005886">
    <property type="term" value="C:plasma membrane"/>
    <property type="evidence" value="ECO:0007669"/>
    <property type="project" value="TreeGrafter"/>
</dbReference>
<sequence>FGFVDDVCKGENDPCTLECSDQSTACEQNCKVGNYTCKLNCSVDNCNQNCNSRICFLHCTKGVCKQSCKSGVRICQMECIGHTCSQMCHARECILKRSYSLNSGSGVQTCSGEQHCNAQTCNLKCRGEECNQNCIGGEQGCIMQCMGSACSQTCDAYTCEMTRSGSSNYYTKQVCTPGNGPCCQRILMNESLGSFETTCQGREQCTCPECLNHNCITLSKSDVAAAVSASTVQAISTHISTEQDFADQYQNITKSHGSQLGIEELQRGKESVFKVAVALEKFVLDYSQYHLNREEPLKKITRQKMVLGMWKGYRQNATDFYLEENEWHASINVPSENFAENGSLVIGCVYKDLHELLQTNQGGGDKTENSRWLLAQNGLYRYVNTRIMTAAVDPKHEKLRQDVILKFRNLKVDEGEKQCMFWNGLGKSFDGFSGDGCYVDPLRSNSKDTVCRCNHLTHFAVLVDFRGDAELSKKDVTILEIITYVGLSLSIVGILLTITLYSFLTDVRQPLPQIRLSTSLCVSLGAGQIIFLSGINATEKMTACITSAVLMQYFLMAAFCWMLVEGIYLYLRVVKVYNISDKMYIYHVMSWGLPVIVVAISLRIAAGAADVIQSYISDDYCWMSSTNNLIWIFVTFVVIIEVINILILTRVIREMTKMQPKGGKQIQQIRLGIRTCVVMTPLLGVTWLFGLLSPAHKAFAYIFTILNSTQMTSATGFLIFILHCVRNGQKAFKLLVYLRIKERFNRKMSIIFPSENIENSTKQSSQVNSNDIN</sequence>
<comment type="caution">
    <text evidence="11">The sequence shown here is derived from an EMBL/GenBank/DDBJ whole genome shotgun (WGS) entry which is preliminary data.</text>
</comment>
<dbReference type="PROSITE" id="PS50261">
    <property type="entry name" value="G_PROTEIN_RECEP_F2_4"/>
    <property type="match status" value="1"/>
</dbReference>
<dbReference type="Pfam" id="PF01825">
    <property type="entry name" value="GPS"/>
    <property type="match status" value="1"/>
</dbReference>
<comment type="subcellular location">
    <subcellularLocation>
        <location evidence="1">Membrane</location>
        <topology evidence="1">Multi-pass membrane protein</topology>
    </subcellularLocation>
</comment>
<evidence type="ECO:0000256" key="1">
    <source>
        <dbReference type="ARBA" id="ARBA00004141"/>
    </source>
</evidence>
<feature type="transmembrane region" description="Helical" evidence="8">
    <location>
        <begin position="583"/>
        <end position="609"/>
    </location>
</feature>
<evidence type="ECO:0000256" key="7">
    <source>
        <dbReference type="ARBA" id="ARBA00023180"/>
    </source>
</evidence>
<comment type="similarity">
    <text evidence="2">Belongs to the G-protein coupled receptor 2 family. Adhesion G-protein coupled receptor (ADGR) subfamily.</text>
</comment>